<comment type="caution">
    <text evidence="2">The sequence shown here is derived from an EMBL/GenBank/DDBJ whole genome shotgun (WGS) entry which is preliminary data.</text>
</comment>
<proteinExistence type="predicted"/>
<dbReference type="AlphaFoldDB" id="A0A2S9PNC3"/>
<accession>A0A2S9PNC3</accession>
<gene>
    <name evidence="2" type="ORF">C6N75_28590</name>
</gene>
<sequence length="105" mass="10720">METTEPHVLRLPPSVGPADLPRLRTELTALMGRAGPGLPLVCDAADLARPTLAAVDALARLRLTAGRHGRTLVVSGAPPELRALLALTGLTALLGGPPPDTGPTP</sequence>
<dbReference type="EMBL" id="PVLV01000641">
    <property type="protein sequence ID" value="PRH75883.1"/>
    <property type="molecule type" value="Genomic_DNA"/>
</dbReference>
<dbReference type="OrthoDB" id="4335181at2"/>
<dbReference type="InterPro" id="IPR036513">
    <property type="entry name" value="STAS_dom_sf"/>
</dbReference>
<protein>
    <recommendedName>
        <fullName evidence="1">MlaB-like STAS domain-containing protein</fullName>
    </recommendedName>
</protein>
<dbReference type="Proteomes" id="UP000239322">
    <property type="component" value="Unassembled WGS sequence"/>
</dbReference>
<dbReference type="SUPFAM" id="SSF52091">
    <property type="entry name" value="SpoIIaa-like"/>
    <property type="match status" value="1"/>
</dbReference>
<dbReference type="Pfam" id="PF13466">
    <property type="entry name" value="STAS_2"/>
    <property type="match status" value="1"/>
</dbReference>
<evidence type="ECO:0000259" key="1">
    <source>
        <dbReference type="Pfam" id="PF13466"/>
    </source>
</evidence>
<name>A0A2S9PNC3_9ACTN</name>
<evidence type="ECO:0000313" key="3">
    <source>
        <dbReference type="Proteomes" id="UP000239322"/>
    </source>
</evidence>
<feature type="domain" description="MlaB-like STAS" evidence="1">
    <location>
        <begin position="9"/>
        <end position="90"/>
    </location>
</feature>
<organism evidence="2 3">
    <name type="scientific">Streptomyces solincola</name>
    <dbReference type="NCBI Taxonomy" id="2100817"/>
    <lineage>
        <taxon>Bacteria</taxon>
        <taxon>Bacillati</taxon>
        <taxon>Actinomycetota</taxon>
        <taxon>Actinomycetes</taxon>
        <taxon>Kitasatosporales</taxon>
        <taxon>Streptomycetaceae</taxon>
        <taxon>Streptomyces</taxon>
    </lineage>
</organism>
<dbReference type="Gene3D" id="3.30.750.24">
    <property type="entry name" value="STAS domain"/>
    <property type="match status" value="1"/>
</dbReference>
<keyword evidence="3" id="KW-1185">Reference proteome</keyword>
<dbReference type="InterPro" id="IPR058548">
    <property type="entry name" value="MlaB-like_STAS"/>
</dbReference>
<reference evidence="2 3" key="1">
    <citation type="submission" date="2018-03" db="EMBL/GenBank/DDBJ databases">
        <title>Novel Streptomyces sp. from soil.</title>
        <authorList>
            <person name="Tan G.Y.A."/>
            <person name="Lee Z.Y."/>
        </authorList>
    </citation>
    <scope>NUCLEOTIDE SEQUENCE [LARGE SCALE GENOMIC DNA]</scope>
    <source>
        <strain evidence="2 3">ST5x</strain>
    </source>
</reference>
<evidence type="ECO:0000313" key="2">
    <source>
        <dbReference type="EMBL" id="PRH75883.1"/>
    </source>
</evidence>
<dbReference type="RefSeq" id="WP_105871755.1">
    <property type="nucleotide sequence ID" value="NZ_PVLV01000641.1"/>
</dbReference>